<keyword evidence="5 6" id="KW-0472">Membrane</keyword>
<evidence type="ECO:0000313" key="8">
    <source>
        <dbReference type="EMBL" id="MBA4537379.1"/>
    </source>
</evidence>
<comment type="caution">
    <text evidence="9">The sequence shown here is derived from an EMBL/GenBank/DDBJ whole genome shotgun (WGS) entry which is preliminary data.</text>
</comment>
<dbReference type="Gene3D" id="1.20.1250.20">
    <property type="entry name" value="MFS general substrate transporter like domains"/>
    <property type="match status" value="2"/>
</dbReference>
<dbReference type="PANTHER" id="PTHR43129">
    <property type="entry name" value="FOSMIDOMYCIN RESISTANCE PROTEIN"/>
    <property type="match status" value="1"/>
</dbReference>
<dbReference type="EMBL" id="JACEIO010000020">
    <property type="protein sequence ID" value="MBA4537379.1"/>
    <property type="molecule type" value="Genomic_DNA"/>
</dbReference>
<feature type="transmembrane region" description="Helical" evidence="6">
    <location>
        <begin position="58"/>
        <end position="80"/>
    </location>
</feature>
<feature type="transmembrane region" description="Helical" evidence="6">
    <location>
        <begin position="175"/>
        <end position="197"/>
    </location>
</feature>
<dbReference type="SUPFAM" id="SSF103473">
    <property type="entry name" value="MFS general substrate transporter"/>
    <property type="match status" value="1"/>
</dbReference>
<feature type="transmembrane region" description="Helical" evidence="6">
    <location>
        <begin position="111"/>
        <end position="127"/>
    </location>
</feature>
<evidence type="ECO:0000313" key="10">
    <source>
        <dbReference type="Proteomes" id="UP000472971"/>
    </source>
</evidence>
<dbReference type="CDD" id="cd17478">
    <property type="entry name" value="MFS_FsR"/>
    <property type="match status" value="1"/>
</dbReference>
<evidence type="ECO:0000256" key="6">
    <source>
        <dbReference type="SAM" id="Phobius"/>
    </source>
</evidence>
<keyword evidence="3 6" id="KW-0812">Transmembrane</keyword>
<accession>A0A6B3VZA9</accession>
<dbReference type="AlphaFoldDB" id="A0A6B3VZA9"/>
<dbReference type="InterPro" id="IPR036259">
    <property type="entry name" value="MFS_trans_sf"/>
</dbReference>
<feature type="transmembrane region" description="Helical" evidence="6">
    <location>
        <begin position="294"/>
        <end position="312"/>
    </location>
</feature>
<feature type="transmembrane region" description="Helical" evidence="6">
    <location>
        <begin position="22"/>
        <end position="46"/>
    </location>
</feature>
<dbReference type="EMBL" id="JAAIWN010000018">
    <property type="protein sequence ID" value="NEY81635.1"/>
    <property type="molecule type" value="Genomic_DNA"/>
</dbReference>
<dbReference type="Pfam" id="PF07690">
    <property type="entry name" value="MFS_1"/>
    <property type="match status" value="1"/>
</dbReference>
<comment type="subcellular location">
    <subcellularLocation>
        <location evidence="1">Cell membrane</location>
        <topology evidence="1">Multi-pass membrane protein</topology>
    </subcellularLocation>
</comment>
<keyword evidence="10" id="KW-1185">Reference proteome</keyword>
<dbReference type="Proteomes" id="UP000472971">
    <property type="component" value="Unassembled WGS sequence"/>
</dbReference>
<evidence type="ECO:0000256" key="2">
    <source>
        <dbReference type="ARBA" id="ARBA00022448"/>
    </source>
</evidence>
<feature type="transmembrane region" description="Helical" evidence="6">
    <location>
        <begin position="318"/>
        <end position="339"/>
    </location>
</feature>
<dbReference type="InterPro" id="IPR022324">
    <property type="entry name" value="Bacilysin_exporter_BacE_put"/>
</dbReference>
<dbReference type="GO" id="GO:0022857">
    <property type="term" value="F:transmembrane transporter activity"/>
    <property type="evidence" value="ECO:0007669"/>
    <property type="project" value="InterPro"/>
</dbReference>
<feature type="domain" description="Major facilitator superfamily (MFS) profile" evidence="7">
    <location>
        <begin position="22"/>
        <end position="404"/>
    </location>
</feature>
<reference evidence="8 11" key="2">
    <citation type="submission" date="2020-07" db="EMBL/GenBank/DDBJ databases">
        <authorList>
            <person name="Feng H."/>
        </authorList>
    </citation>
    <scope>NUCLEOTIDE SEQUENCE [LARGE SCALE GENOMIC DNA]</scope>
    <source>
        <strain evidence="8">S-12</strain>
        <strain evidence="11">s-12</strain>
    </source>
</reference>
<dbReference type="RefSeq" id="WP_163242026.1">
    <property type="nucleotide sequence ID" value="NZ_JAAIWN010000018.1"/>
</dbReference>
<proteinExistence type="predicted"/>
<organism evidence="9 10">
    <name type="scientific">Bacillus aquiflavi</name>
    <dbReference type="NCBI Taxonomy" id="2672567"/>
    <lineage>
        <taxon>Bacteria</taxon>
        <taxon>Bacillati</taxon>
        <taxon>Bacillota</taxon>
        <taxon>Bacilli</taxon>
        <taxon>Bacillales</taxon>
        <taxon>Bacillaceae</taxon>
        <taxon>Bacillus</taxon>
    </lineage>
</organism>
<dbReference type="PRINTS" id="PR01988">
    <property type="entry name" value="EXPORTERBACE"/>
</dbReference>
<dbReference type="PROSITE" id="PS50850">
    <property type="entry name" value="MFS"/>
    <property type="match status" value="1"/>
</dbReference>
<evidence type="ECO:0000313" key="9">
    <source>
        <dbReference type="EMBL" id="NEY81635.1"/>
    </source>
</evidence>
<dbReference type="Proteomes" id="UP000570010">
    <property type="component" value="Unassembled WGS sequence"/>
</dbReference>
<evidence type="ECO:0000256" key="5">
    <source>
        <dbReference type="ARBA" id="ARBA00023136"/>
    </source>
</evidence>
<protein>
    <submittedName>
        <fullName evidence="9">MFS transporter</fullName>
    </submittedName>
</protein>
<keyword evidence="4 6" id="KW-1133">Transmembrane helix</keyword>
<evidence type="ECO:0000256" key="3">
    <source>
        <dbReference type="ARBA" id="ARBA00022692"/>
    </source>
</evidence>
<feature type="transmembrane region" description="Helical" evidence="6">
    <location>
        <begin position="224"/>
        <end position="243"/>
    </location>
</feature>
<name>A0A6B3VZA9_9BACI</name>
<feature type="transmembrane region" description="Helical" evidence="6">
    <location>
        <begin position="87"/>
        <end position="105"/>
    </location>
</feature>
<evidence type="ECO:0000256" key="4">
    <source>
        <dbReference type="ARBA" id="ARBA00022989"/>
    </source>
</evidence>
<dbReference type="GO" id="GO:0005886">
    <property type="term" value="C:plasma membrane"/>
    <property type="evidence" value="ECO:0007669"/>
    <property type="project" value="UniProtKB-SubCell"/>
</dbReference>
<evidence type="ECO:0000313" key="11">
    <source>
        <dbReference type="Proteomes" id="UP000570010"/>
    </source>
</evidence>
<dbReference type="PANTHER" id="PTHR43129:SF1">
    <property type="entry name" value="FOSMIDOMYCIN RESISTANCE PROTEIN"/>
    <property type="match status" value="1"/>
</dbReference>
<evidence type="ECO:0000259" key="7">
    <source>
        <dbReference type="PROSITE" id="PS50850"/>
    </source>
</evidence>
<feature type="transmembrane region" description="Helical" evidence="6">
    <location>
        <begin position="148"/>
        <end position="169"/>
    </location>
</feature>
<gene>
    <name evidence="9" type="ORF">G4D64_08940</name>
    <name evidence="8" type="ORF">H1Z61_09545</name>
</gene>
<dbReference type="InterPro" id="IPR011701">
    <property type="entry name" value="MFS"/>
</dbReference>
<feature type="transmembrane region" description="Helical" evidence="6">
    <location>
        <begin position="351"/>
        <end position="372"/>
    </location>
</feature>
<keyword evidence="2" id="KW-0813">Transport</keyword>
<feature type="transmembrane region" description="Helical" evidence="6">
    <location>
        <begin position="263"/>
        <end position="282"/>
    </location>
</feature>
<reference evidence="9 10" key="1">
    <citation type="submission" date="2020-02" db="EMBL/GenBank/DDBJ databases">
        <title>Bacillus aquiflavi sp. nov., isolated from yellow water of strong flavor Chinese baijiu in Yibin region of China.</title>
        <authorList>
            <person name="Xie J."/>
        </authorList>
    </citation>
    <scope>NUCLEOTIDE SEQUENCE [LARGE SCALE GENOMIC DNA]</scope>
    <source>
        <strain evidence="9 10">3H-10</strain>
    </source>
</reference>
<dbReference type="InterPro" id="IPR020846">
    <property type="entry name" value="MFS_dom"/>
</dbReference>
<feature type="transmembrane region" description="Helical" evidence="6">
    <location>
        <begin position="378"/>
        <end position="398"/>
    </location>
</feature>
<sequence length="410" mass="44170">MSQSAEVLNPVHRVQEKTTYKILLIIGLTHLLNDSIQAVVPAMFPILEKSMGLTFTQLGFIAFALNIVSSIMQPIVGVITDKHPMPFALPIGLTSTLFGVLGLAFAPNFTLIIVSVLFIGLGSAIFHPEGSRVAYMAAGTRRGLAQSIYQVGGNSGQALAPLITALILVPLGQRGAAWFSIVAAIAVGLLVYIAFWYSNKLTIQNAVQKKQIERNGERKISKHIWVTLFLILLLIFARSWYISGMGNFYAFYIIQEYSFTIKQAQLFLFAFLLAGAFGTFFGGPLADRFGKKNVILVSMLGAAPLTAILPFVTPAVAFIILIATGFILMSSFSVTVVYAQELVPGKIGTMAGLTVGLAFGMGALGSVVLGYLSDLIGLSQTIFLMSLLPIIGILTFFLPSDQKLSKMNSL</sequence>
<evidence type="ECO:0000256" key="1">
    <source>
        <dbReference type="ARBA" id="ARBA00004651"/>
    </source>
</evidence>